<reference evidence="2 3" key="1">
    <citation type="journal article" date="2010" name="Vet. Microbiol.">
        <title>Production of haemolysins by strains of the Actinobacillus minor/porcitonsillarum complex.</title>
        <authorList>
            <person name="Arya G."/>
            <person name="Niven D.F."/>
        </authorList>
    </citation>
    <scope>NUCLEOTIDE SEQUENCE [LARGE SCALE GENOMIC DNA]</scope>
    <source>
        <strain evidence="2 3">NM305</strain>
    </source>
</reference>
<evidence type="ECO:0000313" key="2">
    <source>
        <dbReference type="EMBL" id="EER48168.1"/>
    </source>
</evidence>
<dbReference type="eggNOG" id="COG3115">
    <property type="taxonomic scope" value="Bacteria"/>
</dbReference>
<evidence type="ECO:0000256" key="1">
    <source>
        <dbReference type="SAM" id="MobiDB-lite"/>
    </source>
</evidence>
<proteinExistence type="predicted"/>
<feature type="region of interest" description="Disordered" evidence="1">
    <location>
        <begin position="163"/>
        <end position="183"/>
    </location>
</feature>
<dbReference type="EMBL" id="ACQL01000021">
    <property type="protein sequence ID" value="EER48168.1"/>
    <property type="molecule type" value="Genomic_DNA"/>
</dbReference>
<protein>
    <submittedName>
        <fullName evidence="2">Putative outer membrane adhesin like protein</fullName>
    </submittedName>
</protein>
<name>C5RYU9_9PAST</name>
<accession>C5RYU9</accession>
<gene>
    <name evidence="2" type="ORF">AM305_04388</name>
</gene>
<evidence type="ECO:0000313" key="3">
    <source>
        <dbReference type="Proteomes" id="UP000005532"/>
    </source>
</evidence>
<comment type="caution">
    <text evidence="2">The sequence shown here is derived from an EMBL/GenBank/DDBJ whole genome shotgun (WGS) entry which is preliminary data.</text>
</comment>
<sequence>MSIKVKIHSQNQSTVTKQVKNNEKLVIEHPKLANTSFELVDEKTGLAPQSIVTKRKGKDLEITVEGSETANIVIKNYYDDEGAKSPITGIAEDGHLYAYIPESGLQADVIPALQDGVLSSSVLGGNLESVAAVYDAVMPNWGWWLIGAGLLGGILAAAGGGSGGGNGGSSSNTTNNGGTTNNG</sequence>
<dbReference type="AlphaFoldDB" id="C5RYU9"/>
<feature type="compositionally biased region" description="Low complexity" evidence="1">
    <location>
        <begin position="169"/>
        <end position="183"/>
    </location>
</feature>
<dbReference type="Proteomes" id="UP000005532">
    <property type="component" value="Unassembled WGS sequence"/>
</dbReference>
<organism evidence="2 3">
    <name type="scientific">Actinobacillus minor NM305</name>
    <dbReference type="NCBI Taxonomy" id="637911"/>
    <lineage>
        <taxon>Bacteria</taxon>
        <taxon>Pseudomonadati</taxon>
        <taxon>Pseudomonadota</taxon>
        <taxon>Gammaproteobacteria</taxon>
        <taxon>Pasteurellales</taxon>
        <taxon>Pasteurellaceae</taxon>
        <taxon>Actinobacillus</taxon>
    </lineage>
</organism>
<feature type="non-terminal residue" evidence="2">
    <location>
        <position position="183"/>
    </location>
</feature>